<organism evidence="1">
    <name type="scientific">Yangshan Harbor Nitrososphaeria virus</name>
    <dbReference type="NCBI Taxonomy" id="2969597"/>
    <lineage>
        <taxon>Viruses</taxon>
        <taxon>Duplodnaviria</taxon>
        <taxon>Heunggongvirae</taxon>
        <taxon>Uroviricota</taxon>
        <taxon>Caudoviricetes</taxon>
    </lineage>
</organism>
<sequence>MVRDNVTFRFRVDSAKAEETFRRLEAMAKKFGGTVERTSGKVDNLKTNMGKLGQQSAASAVNFQTATQGMLNLSTAAVQTYTSISNLARANNRAEMSVIAVARAKDLLNNKTQRLNEMTQQGITSGGKYANMQREIATATADLAVKTDKMAIEQDAVNDIYMLFATNIANVTISSMQTIAVLLGHERSARLANIAVMKIQKLLHIDTARAQYTETSSRIALSAAMRGGTATTIGLTAAVGGLTAATKALMVANAPLLAITAVMTAAWILYENNIGNVKDKIDSLMGVQKSHLEIMEEERLATSLLEESNNDLANSFGFTIPKSLGIATVELAKFRGELEQLKTVTDKVKIPTGGPFTVGQLIQQRNSQDFRDARKGGSFFGIEFPEFLPSAEASEFVEQSSSKLLVPQFAVQGNTPIELREYAIEFLEEYVKNPEFREQVFKQQETEKSLKYSSSLTAQRDAIDAIQDLSNPIVREKIEAEEAGLSLKEYQLRKVFRTSIPNVLSAANPLTGDPGGIRHGVTLFKGRGIEALEGKIVGGKAIGDKLRLKLFTVDLLKRLKRPSEIDDPTDELTGTQYLRELSRQKGTQSFTLTQAENRILEKANRGEISGNRAAVILELGIDVGNAANNYTPEEAMRIGALQKLSNDMNGMSGGFADAFKGTLSEQGQAFRNMAGLNNASAMTGGLIGGKTNFGTGFFKSTGATAAYQVPRGSIATPKHIMTAIRNQDSFANGIGRYLENLTALLTGKKQKLQYRNSFNHKTQTFIGESRESLNNALDFGFRSNQDFVEKLNQSLVDIDPQSEGAVARARQNVKTSVSIAQEFLKMQFALLRGVGIESTTVSAIAGEIGFNGELPAGFLNNLQVLSQMNRSDFNNYDIIHESKNKLNMSNQEVFAIRFDAKRGDDELLDRLRFEDRLEAMSSGTSAF</sequence>
<evidence type="ECO:0000313" key="1">
    <source>
        <dbReference type="EMBL" id="UVF62624.1"/>
    </source>
</evidence>
<name>A0A976UB34_9CAUD</name>
<accession>A0A976UB34</accession>
<proteinExistence type="predicted"/>
<protein>
    <submittedName>
        <fullName evidence="1">Tail tape measure protein</fullName>
    </submittedName>
</protein>
<dbReference type="EMBL" id="ON649703">
    <property type="protein sequence ID" value="UVF62624.1"/>
    <property type="molecule type" value="Genomic_DNA"/>
</dbReference>
<reference evidence="1" key="1">
    <citation type="submission" date="2022-05" db="EMBL/GenBank/DDBJ databases">
        <title>Diverse viruses of marine archaea discovered using metagenomics.</title>
        <authorList>
            <person name="Zhou Y."/>
        </authorList>
    </citation>
    <scope>NUCLEOTIDE SEQUENCE</scope>
    <source>
        <strain evidence="1">YSH_354833</strain>
    </source>
</reference>